<reference evidence="1 2" key="1">
    <citation type="submission" date="2018-07" db="EMBL/GenBank/DDBJ databases">
        <title>Section-level genome sequencing of Aspergillus section Nigri to investigate inter- and intra-species variation.</title>
        <authorList>
            <consortium name="DOE Joint Genome Institute"/>
            <person name="Vesth T.C."/>
            <person name="Nybo J.L."/>
            <person name="Theobald S."/>
            <person name="Frisvad J.C."/>
            <person name="Larsen T.O."/>
            <person name="Nielsen K.F."/>
            <person name="Hoof J.B."/>
            <person name="Brandl J."/>
            <person name="Salamov A."/>
            <person name="Riley R."/>
            <person name="Gladden J.M."/>
            <person name="Phatale P."/>
            <person name="Nielsen M.T."/>
            <person name="Lyhne E.K."/>
            <person name="Kogle M.E."/>
            <person name="Strasser K."/>
            <person name="McDonnell E."/>
            <person name="Barry K."/>
            <person name="Clum A."/>
            <person name="Chen C."/>
            <person name="Nolan M."/>
            <person name="Sandor L."/>
            <person name="Kuo A."/>
            <person name="Lipzen A."/>
            <person name="Hainaut M."/>
            <person name="Drula E."/>
            <person name="Tsang A."/>
            <person name="Magnuson J.K."/>
            <person name="Henrissat B."/>
            <person name="Wiebenga A."/>
            <person name="Simmons B.A."/>
            <person name="Makela M.R."/>
            <person name="De vries R.P."/>
            <person name="Grigoriev I.V."/>
            <person name="Mortensen U.H."/>
            <person name="Baker S.E."/>
            <person name="Andersen M.R."/>
        </authorList>
    </citation>
    <scope>NUCLEOTIDE SEQUENCE [LARGE SCALE GENOMIC DNA]</scope>
    <source>
        <strain evidence="1 2">ATCC 13157</strain>
    </source>
</reference>
<sequence>MRAFGAQSGSGYLNQFRSKTWRLNRRKTDERGLTNDYSPSRPGLAVPLTNLVDMSVLEVVQGSRSRLHRAGRSRFIAAVVEHAKDAGRHGWWTGTGLMIQSITSLSIDFSCLAYLDVCSQLRCADAISPSISAGDFVLNRLVSRPDPARLQACKSKCWLAKLCPLISCIPQLA</sequence>
<dbReference type="EMBL" id="KZ851850">
    <property type="protein sequence ID" value="RDK43817.1"/>
    <property type="molecule type" value="Genomic_DNA"/>
</dbReference>
<proteinExistence type="predicted"/>
<evidence type="ECO:0000313" key="1">
    <source>
        <dbReference type="EMBL" id="RDK43817.1"/>
    </source>
</evidence>
<accession>A0A370PNP9</accession>
<name>A0A370PNP9_ASPPH</name>
<protein>
    <submittedName>
        <fullName evidence="1">Uncharacterized protein</fullName>
    </submittedName>
</protein>
<keyword evidence="2" id="KW-1185">Reference proteome</keyword>
<evidence type="ECO:0000313" key="2">
    <source>
        <dbReference type="Proteomes" id="UP000254937"/>
    </source>
</evidence>
<dbReference type="AlphaFoldDB" id="A0A370PNP9"/>
<dbReference type="Proteomes" id="UP000254937">
    <property type="component" value="Unassembled WGS sequence"/>
</dbReference>
<gene>
    <name evidence="1" type="ORF">M752DRAFT_145726</name>
</gene>
<organism evidence="1 2">
    <name type="scientific">Aspergillus phoenicis ATCC 13157</name>
    <dbReference type="NCBI Taxonomy" id="1353007"/>
    <lineage>
        <taxon>Eukaryota</taxon>
        <taxon>Fungi</taxon>
        <taxon>Dikarya</taxon>
        <taxon>Ascomycota</taxon>
        <taxon>Pezizomycotina</taxon>
        <taxon>Eurotiomycetes</taxon>
        <taxon>Eurotiomycetidae</taxon>
        <taxon>Eurotiales</taxon>
        <taxon>Aspergillaceae</taxon>
        <taxon>Aspergillus</taxon>
    </lineage>
</organism>